<dbReference type="OrthoDB" id="9814553at2"/>
<name>A0A5M9HVD1_9FIRM</name>
<evidence type="ECO:0000259" key="2">
    <source>
        <dbReference type="PROSITE" id="PS50943"/>
    </source>
</evidence>
<dbReference type="Pfam" id="PF01381">
    <property type="entry name" value="HTH_3"/>
    <property type="match status" value="1"/>
</dbReference>
<dbReference type="RefSeq" id="WP_150311172.1">
    <property type="nucleotide sequence ID" value="NZ_VMSO01000014.1"/>
</dbReference>
<dbReference type="CDD" id="cd00093">
    <property type="entry name" value="HTH_XRE"/>
    <property type="match status" value="1"/>
</dbReference>
<protein>
    <submittedName>
        <fullName evidence="3">Helix-turn-helix transcriptional regulator</fullName>
    </submittedName>
</protein>
<dbReference type="SMART" id="SM00530">
    <property type="entry name" value="HTH_XRE"/>
    <property type="match status" value="1"/>
</dbReference>
<dbReference type="GO" id="GO:0003677">
    <property type="term" value="F:DNA binding"/>
    <property type="evidence" value="ECO:0007669"/>
    <property type="project" value="UniProtKB-KW"/>
</dbReference>
<dbReference type="Proteomes" id="UP000322025">
    <property type="component" value="Unassembled WGS sequence"/>
</dbReference>
<feature type="domain" description="HTH cro/C1-type" evidence="2">
    <location>
        <begin position="12"/>
        <end position="66"/>
    </location>
</feature>
<comment type="caution">
    <text evidence="3">The sequence shown here is derived from an EMBL/GenBank/DDBJ whole genome shotgun (WGS) entry which is preliminary data.</text>
</comment>
<gene>
    <name evidence="3" type="ORF">FNY66_10905</name>
</gene>
<evidence type="ECO:0000313" key="4">
    <source>
        <dbReference type="Proteomes" id="UP000322025"/>
    </source>
</evidence>
<keyword evidence="1" id="KW-0238">DNA-binding</keyword>
<dbReference type="Gene3D" id="1.10.260.40">
    <property type="entry name" value="lambda repressor-like DNA-binding domains"/>
    <property type="match status" value="1"/>
</dbReference>
<dbReference type="PANTHER" id="PTHR46797:SF1">
    <property type="entry name" value="METHYLPHOSPHONATE SYNTHASE"/>
    <property type="match status" value="1"/>
</dbReference>
<dbReference type="EMBL" id="VMSO01000014">
    <property type="protein sequence ID" value="KAA8500950.1"/>
    <property type="molecule type" value="Genomic_DNA"/>
</dbReference>
<dbReference type="GO" id="GO:0003700">
    <property type="term" value="F:DNA-binding transcription factor activity"/>
    <property type="evidence" value="ECO:0007669"/>
    <property type="project" value="TreeGrafter"/>
</dbReference>
<dbReference type="SUPFAM" id="SSF47413">
    <property type="entry name" value="lambda repressor-like DNA-binding domains"/>
    <property type="match status" value="1"/>
</dbReference>
<proteinExistence type="predicted"/>
<keyword evidence="4" id="KW-1185">Reference proteome</keyword>
<sequence length="121" mass="13974">MEVNFRLIGRRIHEIRQDSELSQMDLAEKAGLSVSYVNMIENGRRRVSLDALIRITNILGVTVDELLNGNQMYNPTEYQTDMDLLLADCSSYEKRIIYEVAKAVKKILRDNYELSKASTMR</sequence>
<evidence type="ECO:0000256" key="1">
    <source>
        <dbReference type="ARBA" id="ARBA00023125"/>
    </source>
</evidence>
<dbReference type="InterPro" id="IPR050807">
    <property type="entry name" value="TransReg_Diox_bact_type"/>
</dbReference>
<reference evidence="3" key="1">
    <citation type="submission" date="2019-07" db="EMBL/GenBank/DDBJ databases">
        <authorList>
            <person name="Wongkuna S."/>
            <person name="Scaria J."/>
        </authorList>
    </citation>
    <scope>NUCLEOTIDE SEQUENCE [LARGE SCALE GENOMIC DNA]</scope>
    <source>
        <strain evidence="3">SW178</strain>
    </source>
</reference>
<dbReference type="PANTHER" id="PTHR46797">
    <property type="entry name" value="HTH-TYPE TRANSCRIPTIONAL REGULATOR"/>
    <property type="match status" value="1"/>
</dbReference>
<dbReference type="GO" id="GO:0005829">
    <property type="term" value="C:cytosol"/>
    <property type="evidence" value="ECO:0007669"/>
    <property type="project" value="TreeGrafter"/>
</dbReference>
<dbReference type="AlphaFoldDB" id="A0A5M9HVD1"/>
<dbReference type="InterPro" id="IPR010982">
    <property type="entry name" value="Lambda_DNA-bd_dom_sf"/>
</dbReference>
<dbReference type="InterPro" id="IPR001387">
    <property type="entry name" value="Cro/C1-type_HTH"/>
</dbReference>
<organism evidence="3 4">
    <name type="scientific">Mediterraneibacter catenae</name>
    <dbReference type="NCBI Taxonomy" id="2594882"/>
    <lineage>
        <taxon>Bacteria</taxon>
        <taxon>Bacillati</taxon>
        <taxon>Bacillota</taxon>
        <taxon>Clostridia</taxon>
        <taxon>Lachnospirales</taxon>
        <taxon>Lachnospiraceae</taxon>
        <taxon>Mediterraneibacter</taxon>
    </lineage>
</organism>
<dbReference type="PROSITE" id="PS50943">
    <property type="entry name" value="HTH_CROC1"/>
    <property type="match status" value="1"/>
</dbReference>
<accession>A0A5M9HVD1</accession>
<evidence type="ECO:0000313" key="3">
    <source>
        <dbReference type="EMBL" id="KAA8500950.1"/>
    </source>
</evidence>